<dbReference type="Gene3D" id="3.90.110.10">
    <property type="entry name" value="Lactate dehydrogenase/glycoside hydrolase, family 4, C-terminal"/>
    <property type="match status" value="1"/>
</dbReference>
<evidence type="ECO:0000256" key="1">
    <source>
        <dbReference type="ARBA" id="ARBA00006054"/>
    </source>
</evidence>
<evidence type="ECO:0008006" key="7">
    <source>
        <dbReference type="Google" id="ProtNLM"/>
    </source>
</evidence>
<dbReference type="InterPro" id="IPR022383">
    <property type="entry name" value="Lactate/malate_DH_C"/>
</dbReference>
<evidence type="ECO:0000313" key="5">
    <source>
        <dbReference type="EMBL" id="MEQ2558484.1"/>
    </source>
</evidence>
<comment type="caution">
    <text evidence="5">The sequence shown here is derived from an EMBL/GenBank/DDBJ whole genome shotgun (WGS) entry which is preliminary data.</text>
</comment>
<name>A0ABV1HFK6_9FIRM</name>
<evidence type="ECO:0000256" key="2">
    <source>
        <dbReference type="RuleBase" id="RU003369"/>
    </source>
</evidence>
<dbReference type="Proteomes" id="UP001454489">
    <property type="component" value="Unassembled WGS sequence"/>
</dbReference>
<evidence type="ECO:0000259" key="4">
    <source>
        <dbReference type="Pfam" id="PF02866"/>
    </source>
</evidence>
<dbReference type="EMBL" id="JBBMEX010000013">
    <property type="protein sequence ID" value="MEQ2558484.1"/>
    <property type="molecule type" value="Genomic_DNA"/>
</dbReference>
<dbReference type="SUPFAM" id="SSF51735">
    <property type="entry name" value="NAD(P)-binding Rossmann-fold domains"/>
    <property type="match status" value="1"/>
</dbReference>
<protein>
    <recommendedName>
        <fullName evidence="7">L-lactate dehydrogenase</fullName>
    </recommendedName>
</protein>
<dbReference type="SUPFAM" id="SSF56327">
    <property type="entry name" value="LDH C-terminal domain-like"/>
    <property type="match status" value="1"/>
</dbReference>
<reference evidence="5 6" key="1">
    <citation type="submission" date="2024-03" db="EMBL/GenBank/DDBJ databases">
        <title>Human intestinal bacterial collection.</title>
        <authorList>
            <person name="Pauvert C."/>
            <person name="Hitch T.C.A."/>
            <person name="Clavel T."/>
        </authorList>
    </citation>
    <scope>NUCLEOTIDE SEQUENCE [LARGE SCALE GENOMIC DNA]</scope>
    <source>
        <strain evidence="5 6">CLA-AA-H185</strain>
    </source>
</reference>
<dbReference type="PANTHER" id="PTHR43128:SF16">
    <property type="entry name" value="L-LACTATE DEHYDROGENASE"/>
    <property type="match status" value="1"/>
</dbReference>
<accession>A0ABV1HFK6</accession>
<dbReference type="Pfam" id="PF02866">
    <property type="entry name" value="Ldh_1_C"/>
    <property type="match status" value="1"/>
</dbReference>
<dbReference type="PANTHER" id="PTHR43128">
    <property type="entry name" value="L-2-HYDROXYCARBOXYLATE DEHYDROGENASE (NAD(P)(+))"/>
    <property type="match status" value="1"/>
</dbReference>
<dbReference type="Gene3D" id="3.40.50.720">
    <property type="entry name" value="NAD(P)-binding Rossmann-like Domain"/>
    <property type="match status" value="1"/>
</dbReference>
<dbReference type="InterPro" id="IPR015955">
    <property type="entry name" value="Lactate_DH/Glyco_Ohase_4_C"/>
</dbReference>
<sequence>MSSHKKISILGSGRVGSDIVIVTLGRARQPGQSRIELVQGNVDIIKNVMPQVVSYAPDAIYIIVSNPVDVLTYAVQEITGMPKERVIGPGTLLDSSRLRSILAERAKVSPSNVHGYVFGEHGDSSFVPWNRNFQTVKKDC</sequence>
<dbReference type="InterPro" id="IPR001236">
    <property type="entry name" value="Lactate/malate_DH_N"/>
</dbReference>
<proteinExistence type="inferred from homology"/>
<keyword evidence="2" id="KW-0560">Oxidoreductase</keyword>
<dbReference type="InterPro" id="IPR036291">
    <property type="entry name" value="NAD(P)-bd_dom_sf"/>
</dbReference>
<gene>
    <name evidence="5" type="ORF">WMO43_11495</name>
</gene>
<keyword evidence="6" id="KW-1185">Reference proteome</keyword>
<evidence type="ECO:0000313" key="6">
    <source>
        <dbReference type="Proteomes" id="UP001454489"/>
    </source>
</evidence>
<feature type="domain" description="Lactate/malate dehydrogenase C-terminal" evidence="4">
    <location>
        <begin position="91"/>
        <end position="131"/>
    </location>
</feature>
<comment type="similarity">
    <text evidence="1">Belongs to the LDH/MDH superfamily. LDH family.</text>
</comment>
<dbReference type="Pfam" id="PF00056">
    <property type="entry name" value="Ldh_1_N"/>
    <property type="match status" value="1"/>
</dbReference>
<evidence type="ECO:0000259" key="3">
    <source>
        <dbReference type="Pfam" id="PF00056"/>
    </source>
</evidence>
<dbReference type="RefSeq" id="WP_353531292.1">
    <property type="nucleotide sequence ID" value="NZ_JBBMEX010000013.1"/>
</dbReference>
<feature type="domain" description="Lactate/malate dehydrogenase N-terminal" evidence="3">
    <location>
        <begin position="16"/>
        <end position="88"/>
    </location>
</feature>
<organism evidence="5 6">
    <name type="scientific">Maccoyibacter intestinihominis</name>
    <dbReference type="NCBI Taxonomy" id="3133499"/>
    <lineage>
        <taxon>Bacteria</taxon>
        <taxon>Bacillati</taxon>
        <taxon>Bacillota</taxon>
        <taxon>Clostridia</taxon>
        <taxon>Lachnospirales</taxon>
        <taxon>Lachnospiraceae</taxon>
        <taxon>Maccoyibacter</taxon>
    </lineage>
</organism>